<evidence type="ECO:0000313" key="2">
    <source>
        <dbReference type="Proteomes" id="UP000425960"/>
    </source>
</evidence>
<dbReference type="EMBL" id="AP021876">
    <property type="protein sequence ID" value="BBO79727.1"/>
    <property type="molecule type" value="Genomic_DNA"/>
</dbReference>
<proteinExistence type="predicted"/>
<dbReference type="AlphaFoldDB" id="A0A5K7ZID6"/>
<dbReference type="RefSeq" id="WP_155320854.1">
    <property type="nucleotide sequence ID" value="NZ_AP021876.1"/>
</dbReference>
<dbReference type="KEGG" id="dov:DSCO28_02930"/>
<accession>A0A5K7ZID6</accession>
<dbReference type="Proteomes" id="UP000425960">
    <property type="component" value="Chromosome"/>
</dbReference>
<organism evidence="1 2">
    <name type="scientific">Desulfosarcina ovata subsp. sediminis</name>
    <dbReference type="NCBI Taxonomy" id="885957"/>
    <lineage>
        <taxon>Bacteria</taxon>
        <taxon>Pseudomonadati</taxon>
        <taxon>Thermodesulfobacteriota</taxon>
        <taxon>Desulfobacteria</taxon>
        <taxon>Desulfobacterales</taxon>
        <taxon>Desulfosarcinaceae</taxon>
        <taxon>Desulfosarcina</taxon>
    </lineage>
</organism>
<gene>
    <name evidence="1" type="ORF">DSCO28_02930</name>
</gene>
<evidence type="ECO:0000313" key="1">
    <source>
        <dbReference type="EMBL" id="BBO79727.1"/>
    </source>
</evidence>
<name>A0A5K7ZID6_9BACT</name>
<protein>
    <submittedName>
        <fullName evidence="1">Uncharacterized protein</fullName>
    </submittedName>
</protein>
<reference evidence="1 2" key="1">
    <citation type="submission" date="2019-11" db="EMBL/GenBank/DDBJ databases">
        <title>Comparative genomics of hydrocarbon-degrading Desulfosarcina strains.</title>
        <authorList>
            <person name="Watanabe M."/>
            <person name="Kojima H."/>
            <person name="Fukui M."/>
        </authorList>
    </citation>
    <scope>NUCLEOTIDE SEQUENCE [LARGE SCALE GENOMIC DNA]</scope>
    <source>
        <strain evidence="1 2">28bB2T</strain>
    </source>
</reference>
<sequence length="96" mass="11862">MPKSVEIYQFVTRTIKRTIWNIPRIRDGSRWRNIENSHLVENPISFFSHDRYEEAIFRAKRIMEKRGWNTEITDIKELCIENLTYQHYRLKCWKES</sequence>